<proteinExistence type="predicted"/>
<name>A0ABX2J143_9RHOB</name>
<gene>
    <name evidence="2" type="ORF">HRQ87_19240</name>
</gene>
<dbReference type="InterPro" id="IPR010055">
    <property type="entry name" value="T2SS_protein-GspJ"/>
</dbReference>
<dbReference type="InterPro" id="IPR045584">
    <property type="entry name" value="Pilin-like"/>
</dbReference>
<dbReference type="RefSeq" id="WP_174140069.1">
    <property type="nucleotide sequence ID" value="NZ_JABUFE010000024.1"/>
</dbReference>
<feature type="transmembrane region" description="Helical" evidence="1">
    <location>
        <begin position="16"/>
        <end position="38"/>
    </location>
</feature>
<evidence type="ECO:0000313" key="2">
    <source>
        <dbReference type="EMBL" id="NSX56919.1"/>
    </source>
</evidence>
<dbReference type="EMBL" id="JABUFE010000024">
    <property type="protein sequence ID" value="NSX56919.1"/>
    <property type="molecule type" value="Genomic_DNA"/>
</dbReference>
<accession>A0ABX2J143</accession>
<organism evidence="2 3">
    <name type="scientific">Parasulfitobacter algicola</name>
    <dbReference type="NCBI Taxonomy" id="2614809"/>
    <lineage>
        <taxon>Bacteria</taxon>
        <taxon>Pseudomonadati</taxon>
        <taxon>Pseudomonadota</taxon>
        <taxon>Alphaproteobacteria</taxon>
        <taxon>Rhodobacterales</taxon>
        <taxon>Roseobacteraceae</taxon>
        <taxon>Parasulfitobacter</taxon>
    </lineage>
</organism>
<dbReference type="SUPFAM" id="SSF54523">
    <property type="entry name" value="Pili subunits"/>
    <property type="match status" value="1"/>
</dbReference>
<protein>
    <recommendedName>
        <fullName evidence="4">Prepilin-type N-terminal cleavage/methylation domain-containing protein</fullName>
    </recommendedName>
</protein>
<evidence type="ECO:0000256" key="1">
    <source>
        <dbReference type="SAM" id="Phobius"/>
    </source>
</evidence>
<evidence type="ECO:0008006" key="4">
    <source>
        <dbReference type="Google" id="ProtNLM"/>
    </source>
</evidence>
<comment type="caution">
    <text evidence="2">The sequence shown here is derived from an EMBL/GenBank/DDBJ whole genome shotgun (WGS) entry which is preliminary data.</text>
</comment>
<dbReference type="Pfam" id="PF11612">
    <property type="entry name" value="T2SSJ"/>
    <property type="match status" value="1"/>
</dbReference>
<evidence type="ECO:0000313" key="3">
    <source>
        <dbReference type="Proteomes" id="UP000777935"/>
    </source>
</evidence>
<keyword evidence="1" id="KW-0472">Membrane</keyword>
<sequence length="191" mass="20885">MTRNLTPRSGLSVLELMISLALLALIAGGLASAMGLGIRLYDRSAQISVHADELTRRVRLRDWLASSISETQLVPFPTELQGNGDGFTFVTLKPSPFAPDAAALRVSVSVQDDALMLSAEAINDENETLQVFAGPLLTATADVRFSYYDAEEQAWQNDWTSPALPALVRVETDIQTTPNWPEFTVRLLHAN</sequence>
<keyword evidence="1" id="KW-0812">Transmembrane</keyword>
<reference evidence="2 3" key="1">
    <citation type="submission" date="2020-06" db="EMBL/GenBank/DDBJ databases">
        <title>Sulfitobacter algicola sp. nov., isolated from green algae.</title>
        <authorList>
            <person name="Wang C."/>
        </authorList>
    </citation>
    <scope>NUCLEOTIDE SEQUENCE [LARGE SCALE GENOMIC DNA]</scope>
    <source>
        <strain evidence="2 3">1151</strain>
    </source>
</reference>
<keyword evidence="1" id="KW-1133">Transmembrane helix</keyword>
<keyword evidence="3" id="KW-1185">Reference proteome</keyword>
<dbReference type="Proteomes" id="UP000777935">
    <property type="component" value="Unassembled WGS sequence"/>
</dbReference>